<protein>
    <recommendedName>
        <fullName evidence="3">Capsule polysaccharide biosynthesis protein</fullName>
    </recommendedName>
</protein>
<evidence type="ECO:0008006" key="3">
    <source>
        <dbReference type="Google" id="ProtNLM"/>
    </source>
</evidence>
<organism evidence="1 2">
    <name type="scientific">Pelagibaculum spongiae</name>
    <dbReference type="NCBI Taxonomy" id="2080658"/>
    <lineage>
        <taxon>Bacteria</taxon>
        <taxon>Pseudomonadati</taxon>
        <taxon>Pseudomonadota</taxon>
        <taxon>Gammaproteobacteria</taxon>
        <taxon>Oceanospirillales</taxon>
        <taxon>Pelagibaculum</taxon>
    </lineage>
</organism>
<dbReference type="Pfam" id="PF05159">
    <property type="entry name" value="Capsule_synth"/>
    <property type="match status" value="1"/>
</dbReference>
<name>A0A2V1H1A5_9GAMM</name>
<dbReference type="AlphaFoldDB" id="A0A2V1H1A5"/>
<accession>A0A2V1H1A5</accession>
<sequence>MGLSIFWGLNEGFQMHAYNQYADKKMLFSTSLLDESDSFWIDKMENDQFTKKFFKNSSEVSIPDSLKEIFDDRYSLYRKQFSRCHKGIGKSTNEPRVYLHLYRILQWYFQRFENEIIDYVSFVAPPHFGFDLILSDYVVWCGGKTYFSYQLLFPDLFVVYDQNLNQIQPKTKMVEMKVDLPDVDNEELSYMVGVIHGKPKAQYWRWTRRLIKYSLTAFSERSRVNITQLRLEYLYYRNLKSAGLWTQDKLERTLNKRKIIYFPLHYQPELTTSMFGGEYDDQMLALERLSKVLPKDYLIIVKENPKQTFQYRNSVFFTRLSALKNALFIGKCIDSKWLIKKSSAVATITGTAGWEGIRYGKPIITFGKAWYAKFDGVYSFDYRIDIEKIISCKTDHEKLEKDFDRFIGSVWKGIVDEYYVNISDSTEQELSQNMFDVYCEMHRLSAVD</sequence>
<proteinExistence type="predicted"/>
<dbReference type="InterPro" id="IPR007833">
    <property type="entry name" value="Capsule_polysaccharide_synth"/>
</dbReference>
<dbReference type="RefSeq" id="WP_116686285.1">
    <property type="nucleotide sequence ID" value="NZ_CAWNYD010000002.1"/>
</dbReference>
<dbReference type="GO" id="GO:0000271">
    <property type="term" value="P:polysaccharide biosynthetic process"/>
    <property type="evidence" value="ECO:0007669"/>
    <property type="project" value="InterPro"/>
</dbReference>
<dbReference type="OrthoDB" id="9782449at2"/>
<dbReference type="EMBL" id="QDDL01000002">
    <property type="protein sequence ID" value="PVZ70212.1"/>
    <property type="molecule type" value="Genomic_DNA"/>
</dbReference>
<evidence type="ECO:0000313" key="2">
    <source>
        <dbReference type="Proteomes" id="UP000244906"/>
    </source>
</evidence>
<keyword evidence="2" id="KW-1185">Reference proteome</keyword>
<evidence type="ECO:0000313" key="1">
    <source>
        <dbReference type="EMBL" id="PVZ70212.1"/>
    </source>
</evidence>
<gene>
    <name evidence="1" type="ORF">DC094_06305</name>
</gene>
<reference evidence="1 2" key="1">
    <citation type="submission" date="2018-04" db="EMBL/GenBank/DDBJ databases">
        <title>Thalassorhabdus spongiae gen. nov., sp. nov., isolated from a marine sponge in South-West Iceland.</title>
        <authorList>
            <person name="Knobloch S."/>
            <person name="Daussin A."/>
            <person name="Johannsson R."/>
            <person name="Marteinsson V.T."/>
        </authorList>
    </citation>
    <scope>NUCLEOTIDE SEQUENCE [LARGE SCALE GENOMIC DNA]</scope>
    <source>
        <strain evidence="1 2">Hp12</strain>
    </source>
</reference>
<dbReference type="GO" id="GO:0015774">
    <property type="term" value="P:polysaccharide transport"/>
    <property type="evidence" value="ECO:0007669"/>
    <property type="project" value="InterPro"/>
</dbReference>
<dbReference type="Proteomes" id="UP000244906">
    <property type="component" value="Unassembled WGS sequence"/>
</dbReference>
<comment type="caution">
    <text evidence="1">The sequence shown here is derived from an EMBL/GenBank/DDBJ whole genome shotgun (WGS) entry which is preliminary data.</text>
</comment>